<dbReference type="GeneID" id="103483890"/>
<evidence type="ECO:0000313" key="5">
    <source>
        <dbReference type="RefSeq" id="XP_008438948.1"/>
    </source>
</evidence>
<evidence type="ECO:0000256" key="1">
    <source>
        <dbReference type="SAM" id="MobiDB-lite"/>
    </source>
</evidence>
<dbReference type="InterPro" id="IPR004158">
    <property type="entry name" value="DUF247_pln"/>
</dbReference>
<keyword evidence="2" id="KW-1133">Transmembrane helix</keyword>
<dbReference type="RefSeq" id="XP_008438948.1">
    <property type="nucleotide sequence ID" value="XM_008440726.2"/>
</dbReference>
<dbReference type="EnsemblPlants" id="MELO3C006712.2.1">
    <property type="protein sequence ID" value="MELO3C006712.2.1"/>
    <property type="gene ID" value="MELO3C006712.2"/>
</dbReference>
<keyword evidence="2" id="KW-0472">Membrane</keyword>
<name>A0A1S3AY98_CUCME</name>
<feature type="compositionally biased region" description="Polar residues" evidence="1">
    <location>
        <begin position="1"/>
        <end position="11"/>
    </location>
</feature>
<sequence length="432" mass="49775">MDSSTPVSHTINIPGISQESSREESLLSSIEGKLEANCSSVTIFKAPSEINIEGRNVFVPAKVSIGPFHHGAAHLQSVENLKWRYLSTFLKHNSSLTLQDLIKIVVKSESRLKKCYEKKFCSLDRDEFSLIMLLDCCFILELLLRYSKRRFKRRNDPVFTTPGLLFDIKCDLMLLENQIPYFLLDEIYEKVLDPREENMFLSDLTFRFFRTMVPGDRKFMGDNFVVEADHLLEMVHSCFLSTYPPVKTNDKLKSKELPSASKLKTAGIKFKNARSSKSLLDIKFQNGVLEIPPLRVYQQTEAILRNLAAYEIRQSGTDQQVKSYLKFMSHLLQSDGDVKILCRKKILYALEDDEEQIIENLKWIREQKESLSGTYFAGIVQKLNEKPDRSVVRWRRLRRKPTAIGVAADLMVVVIFGAAFFAAFSILQRRYK</sequence>
<reference evidence="5" key="2">
    <citation type="submission" date="2025-04" db="UniProtKB">
        <authorList>
            <consortium name="RefSeq"/>
        </authorList>
    </citation>
    <scope>IDENTIFICATION</scope>
</reference>
<proteinExistence type="predicted"/>
<dbReference type="Proteomes" id="UP001652600">
    <property type="component" value="Chromosome 6"/>
</dbReference>
<dbReference type="PANTHER" id="PTHR31170">
    <property type="entry name" value="BNAC04G53230D PROTEIN"/>
    <property type="match status" value="1"/>
</dbReference>
<accession>A0A1S3AY98</accession>
<keyword evidence="2" id="KW-0812">Transmembrane</keyword>
<evidence type="ECO:0000313" key="3">
    <source>
        <dbReference type="EnsemblPlants" id="MELO3C006712.2.1"/>
    </source>
</evidence>
<dbReference type="Pfam" id="PF03140">
    <property type="entry name" value="DUF247"/>
    <property type="match status" value="1"/>
</dbReference>
<gene>
    <name evidence="5" type="primary">LOC103483890</name>
    <name evidence="3" type="synonym">103483890</name>
</gene>
<dbReference type="AlphaFoldDB" id="A0A1S3AY98"/>
<dbReference type="PANTHER" id="PTHR31170:SF25">
    <property type="entry name" value="BNAA09G04570D PROTEIN"/>
    <property type="match status" value="1"/>
</dbReference>
<protein>
    <submittedName>
        <fullName evidence="5">UPF0481 protein At3g47200-like</fullName>
    </submittedName>
</protein>
<organism evidence="4 5">
    <name type="scientific">Cucumis melo</name>
    <name type="common">Muskmelon</name>
    <dbReference type="NCBI Taxonomy" id="3656"/>
    <lineage>
        <taxon>Eukaryota</taxon>
        <taxon>Viridiplantae</taxon>
        <taxon>Streptophyta</taxon>
        <taxon>Embryophyta</taxon>
        <taxon>Tracheophyta</taxon>
        <taxon>Spermatophyta</taxon>
        <taxon>Magnoliopsida</taxon>
        <taxon>eudicotyledons</taxon>
        <taxon>Gunneridae</taxon>
        <taxon>Pentapetalae</taxon>
        <taxon>rosids</taxon>
        <taxon>fabids</taxon>
        <taxon>Cucurbitales</taxon>
        <taxon>Cucurbitaceae</taxon>
        <taxon>Benincaseae</taxon>
        <taxon>Cucumis</taxon>
    </lineage>
</organism>
<dbReference type="eggNOG" id="ENOG502QSM4">
    <property type="taxonomic scope" value="Eukaryota"/>
</dbReference>
<keyword evidence="4" id="KW-1185">Reference proteome</keyword>
<dbReference type="InParanoid" id="A0A1S3AY98"/>
<dbReference type="OrthoDB" id="1378449at2759"/>
<dbReference type="KEGG" id="cmo:103483890"/>
<evidence type="ECO:0000313" key="4">
    <source>
        <dbReference type="Proteomes" id="UP001652600"/>
    </source>
</evidence>
<reference evidence="3" key="1">
    <citation type="submission" date="2023-03" db="UniProtKB">
        <authorList>
            <consortium name="EnsemblPlants"/>
        </authorList>
    </citation>
    <scope>IDENTIFICATION</scope>
</reference>
<feature type="region of interest" description="Disordered" evidence="1">
    <location>
        <begin position="1"/>
        <end position="20"/>
    </location>
</feature>
<feature type="transmembrane region" description="Helical" evidence="2">
    <location>
        <begin position="403"/>
        <end position="427"/>
    </location>
</feature>
<evidence type="ECO:0000256" key="2">
    <source>
        <dbReference type="SAM" id="Phobius"/>
    </source>
</evidence>
<dbReference type="Gramene" id="MELO3C006712.2.1">
    <property type="protein sequence ID" value="MELO3C006712.2.1"/>
    <property type="gene ID" value="MELO3C006712.2"/>
</dbReference>